<protein>
    <submittedName>
        <fullName evidence="2">LUD domain-containing protein</fullName>
    </submittedName>
</protein>
<dbReference type="Pfam" id="PF02589">
    <property type="entry name" value="LUD_dom"/>
    <property type="match status" value="1"/>
</dbReference>
<dbReference type="PANTHER" id="PTHR43682">
    <property type="entry name" value="LACTATE UTILIZATION PROTEIN C"/>
    <property type="match status" value="1"/>
</dbReference>
<gene>
    <name evidence="2" type="ORF">K1Y72_10480</name>
</gene>
<dbReference type="InterPro" id="IPR037171">
    <property type="entry name" value="NagB/RpiA_transferase-like"/>
</dbReference>
<dbReference type="PANTHER" id="PTHR43682:SF1">
    <property type="entry name" value="LACTATE UTILIZATION PROTEIN C"/>
    <property type="match status" value="1"/>
</dbReference>
<dbReference type="EMBL" id="JAIBOA010000005">
    <property type="protein sequence ID" value="MBW8482795.1"/>
    <property type="molecule type" value="Genomic_DNA"/>
</dbReference>
<dbReference type="InterPro" id="IPR003741">
    <property type="entry name" value="LUD_dom"/>
</dbReference>
<accession>A0ABS7FQW5</accession>
<keyword evidence="3" id="KW-1185">Reference proteome</keyword>
<evidence type="ECO:0000259" key="1">
    <source>
        <dbReference type="Pfam" id="PF02589"/>
    </source>
</evidence>
<dbReference type="Proteomes" id="UP000774570">
    <property type="component" value="Unassembled WGS sequence"/>
</dbReference>
<reference evidence="2 3" key="1">
    <citation type="submission" date="2021-07" db="EMBL/GenBank/DDBJ databases">
        <title>Actinomadura sp. PM05-2 isolated from lichen.</title>
        <authorList>
            <person name="Somphong A."/>
            <person name="Phongsopitanun W."/>
            <person name="Tanasupawat S."/>
            <person name="Peongsungnone V."/>
        </authorList>
    </citation>
    <scope>NUCLEOTIDE SEQUENCE [LARGE SCALE GENOMIC DNA]</scope>
    <source>
        <strain evidence="2 3">PM05-2</strain>
    </source>
</reference>
<dbReference type="SUPFAM" id="SSF100950">
    <property type="entry name" value="NagB/RpiA/CoA transferase-like"/>
    <property type="match status" value="1"/>
</dbReference>
<comment type="caution">
    <text evidence="2">The sequence shown here is derived from an EMBL/GenBank/DDBJ whole genome shotgun (WGS) entry which is preliminary data.</text>
</comment>
<dbReference type="InterPro" id="IPR024185">
    <property type="entry name" value="FTHF_cligase-like_sf"/>
</dbReference>
<organism evidence="2 3">
    <name type="scientific">Actinomadura parmotrematis</name>
    <dbReference type="NCBI Taxonomy" id="2864039"/>
    <lineage>
        <taxon>Bacteria</taxon>
        <taxon>Bacillati</taxon>
        <taxon>Actinomycetota</taxon>
        <taxon>Actinomycetes</taxon>
        <taxon>Streptosporangiales</taxon>
        <taxon>Thermomonosporaceae</taxon>
        <taxon>Actinomadura</taxon>
    </lineage>
</organism>
<evidence type="ECO:0000313" key="3">
    <source>
        <dbReference type="Proteomes" id="UP000774570"/>
    </source>
</evidence>
<name>A0ABS7FQW5_9ACTN</name>
<dbReference type="Gene3D" id="3.40.50.10420">
    <property type="entry name" value="NagB/RpiA/CoA transferase-like"/>
    <property type="match status" value="1"/>
</dbReference>
<sequence>MERRPRPAGPARAELPRVVGAAVSGRDRVLARVRAALGPDRGGAAGVPRDYRRGLGAERADVVALFTERVADLRVPVRHVGADELGTAVAAALWGREAKRIAVPAGLPYGWLADLDGVRALADVPPLDDAALAALDAVVTGCAAAVAETGAVVLDGGRGQGRRALARAPAHHLCVVHADQIAGTVPEALARLDPRRPLTWLGGTPGLEVLVVDQRLC</sequence>
<feature type="domain" description="LUD" evidence="1">
    <location>
        <begin position="132"/>
        <end position="193"/>
    </location>
</feature>
<evidence type="ECO:0000313" key="2">
    <source>
        <dbReference type="EMBL" id="MBW8482795.1"/>
    </source>
</evidence>
<proteinExistence type="predicted"/>